<proteinExistence type="predicted"/>
<reference evidence="1" key="1">
    <citation type="journal article" date="2021" name="New Phytol.">
        <title>Evolutionary innovations through gain and loss of genes in the ectomycorrhizal Boletales.</title>
        <authorList>
            <person name="Wu G."/>
            <person name="Miyauchi S."/>
            <person name="Morin E."/>
            <person name="Kuo A."/>
            <person name="Drula E."/>
            <person name="Varga T."/>
            <person name="Kohler A."/>
            <person name="Feng B."/>
            <person name="Cao Y."/>
            <person name="Lipzen A."/>
            <person name="Daum C."/>
            <person name="Hundley H."/>
            <person name="Pangilinan J."/>
            <person name="Johnson J."/>
            <person name="Barry K."/>
            <person name="LaButti K."/>
            <person name="Ng V."/>
            <person name="Ahrendt S."/>
            <person name="Min B."/>
            <person name="Choi I.G."/>
            <person name="Park H."/>
            <person name="Plett J.M."/>
            <person name="Magnuson J."/>
            <person name="Spatafora J.W."/>
            <person name="Nagy L.G."/>
            <person name="Henrissat B."/>
            <person name="Grigoriev I.V."/>
            <person name="Yang Z.L."/>
            <person name="Xu J."/>
            <person name="Martin F.M."/>
        </authorList>
    </citation>
    <scope>NUCLEOTIDE SEQUENCE</scope>
    <source>
        <strain evidence="1">ATCC 28755</strain>
    </source>
</reference>
<dbReference type="EMBL" id="MU268140">
    <property type="protein sequence ID" value="KAH7905696.1"/>
    <property type="molecule type" value="Genomic_DNA"/>
</dbReference>
<evidence type="ECO:0000313" key="2">
    <source>
        <dbReference type="Proteomes" id="UP000790377"/>
    </source>
</evidence>
<sequence>MYRHHTDRTSLACSSPSSRAGRKGPLSDSTNVPRRIDTNCHPTKHHNPLLSLSRPRKAPPTVSISSANATCPPPAQPLPPSPSDLPDVQTHSQSVIPFPSSPVECPMSSDIDMRDGTSDEICLLSLSCDIPRPVCDSLAPWSAQTRLRKRRSLACAPQPRHPQSTGKESSGDTVSRKRPRKSRQQVADLQFMATVHRSLITCIRSGDGRISGCSVEEVGDSFTGEEVRAQDMLLASRLWQHLLDQGCTPVSLEDVPVASSDLRPTTSSDSLSPAEMYVDHAETPQSPLDSTPPRTPIESRRSSPPPPSPTLRHADVLSIPQLVAIMVLQHNDRSTIHTRPGWRSRRQKVEVQTTSPTSRCCVSSSNRPCAHNHRPKRASPLSTTSYP</sequence>
<keyword evidence="2" id="KW-1185">Reference proteome</keyword>
<dbReference type="Proteomes" id="UP000790377">
    <property type="component" value="Unassembled WGS sequence"/>
</dbReference>
<protein>
    <submittedName>
        <fullName evidence="1">Uncharacterized protein</fullName>
    </submittedName>
</protein>
<organism evidence="1 2">
    <name type="scientific">Hygrophoropsis aurantiaca</name>
    <dbReference type="NCBI Taxonomy" id="72124"/>
    <lineage>
        <taxon>Eukaryota</taxon>
        <taxon>Fungi</taxon>
        <taxon>Dikarya</taxon>
        <taxon>Basidiomycota</taxon>
        <taxon>Agaricomycotina</taxon>
        <taxon>Agaricomycetes</taxon>
        <taxon>Agaricomycetidae</taxon>
        <taxon>Boletales</taxon>
        <taxon>Coniophorineae</taxon>
        <taxon>Hygrophoropsidaceae</taxon>
        <taxon>Hygrophoropsis</taxon>
    </lineage>
</organism>
<accession>A0ACB7ZX83</accession>
<comment type="caution">
    <text evidence="1">The sequence shown here is derived from an EMBL/GenBank/DDBJ whole genome shotgun (WGS) entry which is preliminary data.</text>
</comment>
<name>A0ACB7ZX83_9AGAM</name>
<evidence type="ECO:0000313" key="1">
    <source>
        <dbReference type="EMBL" id="KAH7905696.1"/>
    </source>
</evidence>
<gene>
    <name evidence="1" type="ORF">BJ138DRAFT_1164311</name>
</gene>